<proteinExistence type="predicted"/>
<dbReference type="PROSITE" id="PS50853">
    <property type="entry name" value="FN3"/>
    <property type="match status" value="4"/>
</dbReference>
<feature type="domain" description="Fibronectin type-III" evidence="3">
    <location>
        <begin position="215"/>
        <end position="306"/>
    </location>
</feature>
<dbReference type="InterPro" id="IPR012854">
    <property type="entry name" value="Cu_amine_oxidase-like_N"/>
</dbReference>
<dbReference type="SUPFAM" id="SSF49265">
    <property type="entry name" value="Fibronectin type III"/>
    <property type="match status" value="2"/>
</dbReference>
<dbReference type="InterPro" id="IPR036582">
    <property type="entry name" value="Mao_N_sf"/>
</dbReference>
<dbReference type="PANTHER" id="PTHR44170:SF6">
    <property type="entry name" value="CONTACTIN"/>
    <property type="match status" value="1"/>
</dbReference>
<evidence type="ECO:0000256" key="2">
    <source>
        <dbReference type="SAM" id="SignalP"/>
    </source>
</evidence>
<dbReference type="GO" id="GO:0098609">
    <property type="term" value="P:cell-cell adhesion"/>
    <property type="evidence" value="ECO:0007669"/>
    <property type="project" value="TreeGrafter"/>
</dbReference>
<keyword evidence="2" id="KW-0732">Signal</keyword>
<dbReference type="InterPro" id="IPR036116">
    <property type="entry name" value="FN3_sf"/>
</dbReference>
<evidence type="ECO:0000256" key="1">
    <source>
        <dbReference type="ARBA" id="ARBA00023157"/>
    </source>
</evidence>
<dbReference type="GO" id="GO:0016020">
    <property type="term" value="C:membrane"/>
    <property type="evidence" value="ECO:0007669"/>
    <property type="project" value="UniProtKB-SubCell"/>
</dbReference>
<gene>
    <name evidence="4" type="ORF">L7E55_08320</name>
</gene>
<dbReference type="SMART" id="SM00060">
    <property type="entry name" value="FN3"/>
    <property type="match status" value="4"/>
</dbReference>
<sequence>MRKSKLLAITLCCLIFAVSWVVSVEAAEITAPSNLTAVAVSMSQINLTWTDNSNNESGFKIERAEGSNGYTEIAVVDNVTAFSDTGLAANTTYTYRVRAYNSSGDSDYSNEYSATTTGAVPAAPAYLTATAVSSSRIDLTWNDYSSNESGFKIERKIAGGSYTQIATVGANATSYNDTGLADNTKYYYRVLAYNSSGNSAYSNEVNVATGTVPAAPSDLTATVLSSTIITLTWDDNSSNETGFIIERKKAGGSYTQIATVDANTTTCTISGLAGNTKYYYRVLAYNSSGNSVYSNEVNVTTGTVPAAPSDLTATVLSSTSIMLTWDDNSSNETDFIVERKEAGGSYTRVATIDANTTSYTDYGLTDNTKYYYRVLAYNSYGDSEYSNEESATTYSSVEVLIKLYIGQSTYYVNDQSKTMDTSPLIRENRTVLPIRFIAEAIGASVTWNDSEEKVTISLKDKVIELWIDKNIARINGQYMLIDPANPNVTPIIIPPGRTMLPLRFIAESLGSKVDWDQDKQEVTVTYPAP</sequence>
<dbReference type="AlphaFoldDB" id="A0A9X4H1Q5"/>
<evidence type="ECO:0000313" key="5">
    <source>
        <dbReference type="Proteomes" id="UP001154312"/>
    </source>
</evidence>
<feature type="signal peptide" evidence="2">
    <location>
        <begin position="1"/>
        <end position="26"/>
    </location>
</feature>
<comment type="caution">
    <text evidence="4">The sequence shown here is derived from an EMBL/GenBank/DDBJ whole genome shotgun (WGS) entry which is preliminary data.</text>
</comment>
<dbReference type="EMBL" id="JAKOAV010000013">
    <property type="protein sequence ID" value="MDF9408361.1"/>
    <property type="molecule type" value="Genomic_DNA"/>
</dbReference>
<organism evidence="4 5">
    <name type="scientific">Pelotomaculum isophthalicicum JI</name>
    <dbReference type="NCBI Taxonomy" id="947010"/>
    <lineage>
        <taxon>Bacteria</taxon>
        <taxon>Bacillati</taxon>
        <taxon>Bacillota</taxon>
        <taxon>Clostridia</taxon>
        <taxon>Eubacteriales</taxon>
        <taxon>Desulfotomaculaceae</taxon>
        <taxon>Pelotomaculum</taxon>
    </lineage>
</organism>
<feature type="domain" description="Fibronectin type-III" evidence="3">
    <location>
        <begin position="31"/>
        <end position="119"/>
    </location>
</feature>
<name>A0A9X4H1Q5_9FIRM</name>
<dbReference type="Pfam" id="PF07833">
    <property type="entry name" value="Cu_amine_oxidN1"/>
    <property type="match status" value="1"/>
</dbReference>
<feature type="domain" description="Fibronectin type-III" evidence="3">
    <location>
        <begin position="123"/>
        <end position="214"/>
    </location>
</feature>
<dbReference type="Proteomes" id="UP001154312">
    <property type="component" value="Unassembled WGS sequence"/>
</dbReference>
<feature type="domain" description="Fibronectin type-III" evidence="3">
    <location>
        <begin position="307"/>
        <end position="396"/>
    </location>
</feature>
<dbReference type="SUPFAM" id="SSF55383">
    <property type="entry name" value="Copper amine oxidase, domain N"/>
    <property type="match status" value="1"/>
</dbReference>
<evidence type="ECO:0000313" key="4">
    <source>
        <dbReference type="EMBL" id="MDF9408361.1"/>
    </source>
</evidence>
<dbReference type="InterPro" id="IPR013783">
    <property type="entry name" value="Ig-like_fold"/>
</dbReference>
<dbReference type="Pfam" id="PF00041">
    <property type="entry name" value="fn3"/>
    <property type="match status" value="4"/>
</dbReference>
<feature type="chain" id="PRO_5040975451" evidence="2">
    <location>
        <begin position="27"/>
        <end position="529"/>
    </location>
</feature>
<accession>A0A9X4H1Q5</accession>
<evidence type="ECO:0000259" key="3">
    <source>
        <dbReference type="PROSITE" id="PS50853"/>
    </source>
</evidence>
<protein>
    <submittedName>
        <fullName evidence="4">Fibronectin type III domain-containing protein</fullName>
    </submittedName>
</protein>
<dbReference type="Gene3D" id="3.30.457.10">
    <property type="entry name" value="Copper amine oxidase-like, N-terminal domain"/>
    <property type="match status" value="1"/>
</dbReference>
<dbReference type="RefSeq" id="WP_277443682.1">
    <property type="nucleotide sequence ID" value="NZ_JAKOAV010000013.1"/>
</dbReference>
<keyword evidence="1" id="KW-1015">Disulfide bond</keyword>
<reference evidence="4" key="1">
    <citation type="submission" date="2022-02" db="EMBL/GenBank/DDBJ databases">
        <authorList>
            <person name="Leng L."/>
        </authorList>
    </citation>
    <scope>NUCLEOTIDE SEQUENCE</scope>
    <source>
        <strain evidence="4">JI</strain>
    </source>
</reference>
<keyword evidence="5" id="KW-1185">Reference proteome</keyword>
<dbReference type="Gene3D" id="2.60.40.10">
    <property type="entry name" value="Immunoglobulins"/>
    <property type="match status" value="4"/>
</dbReference>
<dbReference type="CDD" id="cd00063">
    <property type="entry name" value="FN3"/>
    <property type="match status" value="4"/>
</dbReference>
<dbReference type="PANTHER" id="PTHR44170">
    <property type="entry name" value="PROTEIN SIDEKICK"/>
    <property type="match status" value="1"/>
</dbReference>
<dbReference type="InterPro" id="IPR003961">
    <property type="entry name" value="FN3_dom"/>
</dbReference>